<evidence type="ECO:0008006" key="3">
    <source>
        <dbReference type="Google" id="ProtNLM"/>
    </source>
</evidence>
<accession>A0A176S5T8</accession>
<dbReference type="Pfam" id="PF14103">
    <property type="entry name" value="DUF4276"/>
    <property type="match status" value="1"/>
</dbReference>
<dbReference type="AlphaFoldDB" id="A0A176S5T8"/>
<proteinExistence type="predicted"/>
<organism evidence="1 2">
    <name type="scientific">Candidatus Thiomargarita nelsonii</name>
    <dbReference type="NCBI Taxonomy" id="1003181"/>
    <lineage>
        <taxon>Bacteria</taxon>
        <taxon>Pseudomonadati</taxon>
        <taxon>Pseudomonadota</taxon>
        <taxon>Gammaproteobacteria</taxon>
        <taxon>Thiotrichales</taxon>
        <taxon>Thiotrichaceae</taxon>
        <taxon>Thiomargarita</taxon>
    </lineage>
</organism>
<protein>
    <recommendedName>
        <fullName evidence="3">DUF4276 family protein</fullName>
    </recommendedName>
</protein>
<dbReference type="InterPro" id="IPR025455">
    <property type="entry name" value="DUF4276"/>
</dbReference>
<evidence type="ECO:0000313" key="1">
    <source>
        <dbReference type="EMBL" id="OAD23471.1"/>
    </source>
</evidence>
<gene>
    <name evidence="1" type="ORF">THIOM_000698</name>
</gene>
<sequence>MLGRAGMKIIILVEGKTERVFMHFLREFLQTRLTEMPKLSCRPYHGRIPKDDKLRRIVEKLLAGKKPAQAVIALSDVGTDDFIDAADAKQKMKNWVGNNPNFYPHVAQHDFEAWLLPFWSDIQKLAGHNKKLPSNEPEKVNHNKPPARHLEEIFRLGKRRRYQKPRDAKSILEGKDLTISANACPELKAFLNTLLTLCGGTPLS</sequence>
<keyword evidence="2" id="KW-1185">Reference proteome</keyword>
<dbReference type="Proteomes" id="UP000076962">
    <property type="component" value="Unassembled WGS sequence"/>
</dbReference>
<reference evidence="1 2" key="1">
    <citation type="submission" date="2016-05" db="EMBL/GenBank/DDBJ databases">
        <title>Single-cell genome of chain-forming Candidatus Thiomargarita nelsonii and comparison to other large sulfur-oxidizing bacteria.</title>
        <authorList>
            <person name="Winkel M."/>
            <person name="Salman V."/>
            <person name="Woyke T."/>
            <person name="Schulz-Vogt H."/>
            <person name="Richter M."/>
            <person name="Flood B."/>
            <person name="Bailey J."/>
            <person name="Amann R."/>
            <person name="Mussmann M."/>
        </authorList>
    </citation>
    <scope>NUCLEOTIDE SEQUENCE [LARGE SCALE GENOMIC DNA]</scope>
    <source>
        <strain evidence="1 2">THI036</strain>
    </source>
</reference>
<dbReference type="EMBL" id="LUTY01000350">
    <property type="protein sequence ID" value="OAD23471.1"/>
    <property type="molecule type" value="Genomic_DNA"/>
</dbReference>
<name>A0A176S5T8_9GAMM</name>
<comment type="caution">
    <text evidence="1">The sequence shown here is derived from an EMBL/GenBank/DDBJ whole genome shotgun (WGS) entry which is preliminary data.</text>
</comment>
<dbReference type="PATRIC" id="fig|1003181.4.peg.1017"/>
<evidence type="ECO:0000313" key="2">
    <source>
        <dbReference type="Proteomes" id="UP000076962"/>
    </source>
</evidence>